<gene>
    <name evidence="5" type="ORF">CDQ84_13045</name>
</gene>
<dbReference type="Gene3D" id="1.20.120.50">
    <property type="entry name" value="Hemerythrin-like"/>
    <property type="match status" value="1"/>
</dbReference>
<dbReference type="PANTHER" id="PTHR37164:SF1">
    <property type="entry name" value="BACTERIOHEMERYTHRIN"/>
    <property type="match status" value="1"/>
</dbReference>
<dbReference type="Pfam" id="PF01814">
    <property type="entry name" value="Hemerythrin"/>
    <property type="match status" value="1"/>
</dbReference>
<dbReference type="PANTHER" id="PTHR37164">
    <property type="entry name" value="BACTERIOHEMERYTHRIN"/>
    <property type="match status" value="1"/>
</dbReference>
<evidence type="ECO:0000313" key="6">
    <source>
        <dbReference type="Proteomes" id="UP000236151"/>
    </source>
</evidence>
<dbReference type="SUPFAM" id="SSF47188">
    <property type="entry name" value="Hemerythrin-like"/>
    <property type="match status" value="1"/>
</dbReference>
<dbReference type="GO" id="GO:0046872">
    <property type="term" value="F:metal ion binding"/>
    <property type="evidence" value="ECO:0007669"/>
    <property type="project" value="UniProtKB-KW"/>
</dbReference>
<keyword evidence="3" id="KW-0408">Iron</keyword>
<dbReference type="Proteomes" id="UP000236151">
    <property type="component" value="Unassembled WGS sequence"/>
</dbReference>
<feature type="domain" description="Hemerythrin-like" evidence="4">
    <location>
        <begin position="13"/>
        <end position="128"/>
    </location>
</feature>
<accession>A0A2K2FC36</accession>
<dbReference type="NCBIfam" id="TIGR02481">
    <property type="entry name" value="hemeryth_dom"/>
    <property type="match status" value="1"/>
</dbReference>
<sequence length="139" mass="16888">MAFEWKDRYKLDIEEIDKQHRRLFDIGARVYDLAVLNDSYDHYDEITQLIVELLDYTEYHFTFEENLLEKYNYGELDKQKHEHEFYVRKIKSISSKDIDADQKQATLEIVDFLSEWISSHILFSDRKYAVYFKENGINV</sequence>
<evidence type="ECO:0000256" key="2">
    <source>
        <dbReference type="ARBA" id="ARBA00022723"/>
    </source>
</evidence>
<name>A0A2K2FC36_9CLOT</name>
<dbReference type="InterPro" id="IPR012827">
    <property type="entry name" value="Hemerythrin_metal-bd"/>
</dbReference>
<dbReference type="OrthoDB" id="9797092at2"/>
<dbReference type="NCBIfam" id="NF033749">
    <property type="entry name" value="bact_hemeryth"/>
    <property type="match status" value="1"/>
</dbReference>
<evidence type="ECO:0000313" key="5">
    <source>
        <dbReference type="EMBL" id="PNT97504.1"/>
    </source>
</evidence>
<keyword evidence="6" id="KW-1185">Reference proteome</keyword>
<proteinExistence type="inferred from homology"/>
<keyword evidence="2" id="KW-0479">Metal-binding</keyword>
<evidence type="ECO:0000256" key="1">
    <source>
        <dbReference type="ARBA" id="ARBA00010587"/>
    </source>
</evidence>
<dbReference type="InterPro" id="IPR012312">
    <property type="entry name" value="Hemerythrin-like"/>
</dbReference>
<evidence type="ECO:0000259" key="4">
    <source>
        <dbReference type="Pfam" id="PF01814"/>
    </source>
</evidence>
<dbReference type="AlphaFoldDB" id="A0A2K2FC36"/>
<comment type="similarity">
    <text evidence="1">Belongs to the hemerythrin family.</text>
</comment>
<dbReference type="InterPro" id="IPR035938">
    <property type="entry name" value="Hemerythrin-like_sf"/>
</dbReference>
<protein>
    <submittedName>
        <fullName evidence="5">Bacteriohemerythrin</fullName>
    </submittedName>
</protein>
<reference evidence="5 6" key="1">
    <citation type="submission" date="2017-06" db="EMBL/GenBank/DDBJ databases">
        <title>Investigating the central metabolism of Clostridium thermosuccinogenes.</title>
        <authorList>
            <person name="Koendjbiharie J.G."/>
            <person name="van Kranenburg R."/>
        </authorList>
    </citation>
    <scope>NUCLEOTIDE SEQUENCE [LARGE SCALE GENOMIC DNA]</scope>
    <source>
        <strain evidence="5 6">DSM 5806</strain>
    </source>
</reference>
<dbReference type="InterPro" id="IPR050669">
    <property type="entry name" value="Hemerythrin"/>
</dbReference>
<dbReference type="EMBL" id="NIOJ01000036">
    <property type="protein sequence ID" value="PNT97504.1"/>
    <property type="molecule type" value="Genomic_DNA"/>
</dbReference>
<organism evidence="5 6">
    <name type="scientific">Clostridium thermosuccinogenes</name>
    <dbReference type="NCBI Taxonomy" id="84032"/>
    <lineage>
        <taxon>Bacteria</taxon>
        <taxon>Bacillati</taxon>
        <taxon>Bacillota</taxon>
        <taxon>Clostridia</taxon>
        <taxon>Eubacteriales</taxon>
        <taxon>Clostridiaceae</taxon>
        <taxon>Clostridium</taxon>
    </lineage>
</organism>
<comment type="caution">
    <text evidence="5">The sequence shown here is derived from an EMBL/GenBank/DDBJ whole genome shotgun (WGS) entry which is preliminary data.</text>
</comment>
<evidence type="ECO:0000256" key="3">
    <source>
        <dbReference type="ARBA" id="ARBA00023004"/>
    </source>
</evidence>
<dbReference type="KEGG" id="cthd:CDO33_09640"/>
<dbReference type="CDD" id="cd12107">
    <property type="entry name" value="Hemerythrin"/>
    <property type="match status" value="1"/>
</dbReference>
<dbReference type="RefSeq" id="WP_103082172.1">
    <property type="nucleotide sequence ID" value="NZ_CP021850.1"/>
</dbReference>